<accession>A0A932YX91</accession>
<keyword evidence="2 7" id="KW-0698">rRNA processing</keyword>
<feature type="domain" description="Ribosomal RNA adenine methylase transferase N-terminal" evidence="9">
    <location>
        <begin position="11"/>
        <end position="182"/>
    </location>
</feature>
<feature type="binding site" evidence="7 8">
    <location>
        <position position="52"/>
    </location>
    <ligand>
        <name>S-adenosyl-L-methionine</name>
        <dbReference type="ChEBI" id="CHEBI:59789"/>
    </ligand>
</feature>
<dbReference type="SUPFAM" id="SSF53335">
    <property type="entry name" value="S-adenosyl-L-methionine-dependent methyltransferases"/>
    <property type="match status" value="1"/>
</dbReference>
<comment type="caution">
    <text evidence="7 8">Lacks conserved residue(s) required for the propagation of feature annotation.</text>
</comment>
<dbReference type="InterPro" id="IPR023165">
    <property type="entry name" value="rRNA_Ade_diMease-like_C"/>
</dbReference>
<dbReference type="HAMAP" id="MF_00607">
    <property type="entry name" value="16SrRNA_methyltr_A"/>
    <property type="match status" value="1"/>
</dbReference>
<evidence type="ECO:0000256" key="8">
    <source>
        <dbReference type="PROSITE-ProRule" id="PRU01026"/>
    </source>
</evidence>
<dbReference type="PANTHER" id="PTHR11727">
    <property type="entry name" value="DIMETHYLADENOSINE TRANSFERASE"/>
    <property type="match status" value="1"/>
</dbReference>
<comment type="catalytic activity">
    <reaction evidence="7">
        <text>adenosine(1518)/adenosine(1519) in 16S rRNA + 4 S-adenosyl-L-methionine = N(6)-dimethyladenosine(1518)/N(6)-dimethyladenosine(1519) in 16S rRNA + 4 S-adenosyl-L-homocysteine + 4 H(+)</text>
        <dbReference type="Rhea" id="RHEA:19609"/>
        <dbReference type="Rhea" id="RHEA-COMP:10232"/>
        <dbReference type="Rhea" id="RHEA-COMP:10233"/>
        <dbReference type="ChEBI" id="CHEBI:15378"/>
        <dbReference type="ChEBI" id="CHEBI:57856"/>
        <dbReference type="ChEBI" id="CHEBI:59789"/>
        <dbReference type="ChEBI" id="CHEBI:74411"/>
        <dbReference type="ChEBI" id="CHEBI:74493"/>
        <dbReference type="EC" id="2.1.1.182"/>
    </reaction>
</comment>
<keyword evidence="3 7" id="KW-0489">Methyltransferase</keyword>
<comment type="function">
    <text evidence="7">Specifically dimethylates two adjacent adenosines (A1518 and A1519) in the loop of a conserved hairpin near the 3'-end of 16S rRNA in the 30S particle. May play a critical role in biogenesis of 30S subunits.</text>
</comment>
<comment type="subcellular location">
    <subcellularLocation>
        <location evidence="7">Cytoplasm</location>
    </subcellularLocation>
</comment>
<dbReference type="NCBIfam" id="TIGR00755">
    <property type="entry name" value="ksgA"/>
    <property type="match status" value="1"/>
</dbReference>
<comment type="caution">
    <text evidence="10">The sequence shown here is derived from an EMBL/GenBank/DDBJ whole genome shotgun (WGS) entry which is preliminary data.</text>
</comment>
<feature type="binding site" evidence="7 8">
    <location>
        <position position="31"/>
    </location>
    <ligand>
        <name>S-adenosyl-L-methionine</name>
        <dbReference type="ChEBI" id="CHEBI:59789"/>
    </ligand>
</feature>
<keyword evidence="5 7" id="KW-0949">S-adenosyl-L-methionine</keyword>
<dbReference type="InterPro" id="IPR001737">
    <property type="entry name" value="KsgA/Erm"/>
</dbReference>
<dbReference type="AlphaFoldDB" id="A0A932YX91"/>
<evidence type="ECO:0000256" key="7">
    <source>
        <dbReference type="HAMAP-Rule" id="MF_00607"/>
    </source>
</evidence>
<dbReference type="EMBL" id="JACQMI010000013">
    <property type="protein sequence ID" value="MBI4132750.1"/>
    <property type="molecule type" value="Genomic_DNA"/>
</dbReference>
<evidence type="ECO:0000256" key="1">
    <source>
        <dbReference type="ARBA" id="ARBA00022490"/>
    </source>
</evidence>
<feature type="binding site" evidence="7 8">
    <location>
        <position position="79"/>
    </location>
    <ligand>
        <name>S-adenosyl-L-methionine</name>
        <dbReference type="ChEBI" id="CHEBI:59789"/>
    </ligand>
</feature>
<feature type="binding site" evidence="7 8">
    <location>
        <position position="99"/>
    </location>
    <ligand>
        <name>S-adenosyl-L-methionine</name>
        <dbReference type="ChEBI" id="CHEBI:59789"/>
    </ligand>
</feature>
<dbReference type="Gene3D" id="1.10.8.100">
    <property type="entry name" value="Ribosomal RNA adenine dimethylase-like, domain 2"/>
    <property type="match status" value="1"/>
</dbReference>
<keyword evidence="1 7" id="KW-0963">Cytoplasm</keyword>
<sequence>MGQRFLVSAEVLRKIIAASKLSPEDTVLEIGAGFGTLTIELARRAKRVIAVEKDPRLIPALEKNLRDRNISNVTIVAGDILKLFPDKLPLPKTYRVIANIPYYLTSRLIRVLLESDRHPADIFLTVQKEVAERITAAPPRMNLLALAVQAYAEPKILFTVPPSAFSPQPQVDSALIRITNIGKQFFIRQWLDERMLFAILRAAFRGKRKTLENSLSQNLKLPKPLVSRILVAQGLPGKRPEMLSLAEWSRLIRALAAEIK</sequence>
<gene>
    <name evidence="7 10" type="primary">rsmA</name>
    <name evidence="7" type="synonym">ksgA</name>
    <name evidence="10" type="ORF">HY473_01450</name>
</gene>
<evidence type="ECO:0000259" key="9">
    <source>
        <dbReference type="SMART" id="SM00650"/>
    </source>
</evidence>
<evidence type="ECO:0000256" key="4">
    <source>
        <dbReference type="ARBA" id="ARBA00022679"/>
    </source>
</evidence>
<keyword evidence="6 7" id="KW-0694">RNA-binding</keyword>
<dbReference type="CDD" id="cd02440">
    <property type="entry name" value="AdoMet_MTases"/>
    <property type="match status" value="1"/>
</dbReference>
<dbReference type="EC" id="2.1.1.182" evidence="7"/>
<dbReference type="InterPro" id="IPR011530">
    <property type="entry name" value="rRNA_adenine_dimethylase"/>
</dbReference>
<evidence type="ECO:0000313" key="10">
    <source>
        <dbReference type="EMBL" id="MBI4132750.1"/>
    </source>
</evidence>
<evidence type="ECO:0000256" key="2">
    <source>
        <dbReference type="ARBA" id="ARBA00022552"/>
    </source>
</evidence>
<dbReference type="GO" id="GO:0003723">
    <property type="term" value="F:RNA binding"/>
    <property type="evidence" value="ECO:0007669"/>
    <property type="project" value="UniProtKB-UniRule"/>
</dbReference>
<dbReference type="Pfam" id="PF00398">
    <property type="entry name" value="RrnaAD"/>
    <property type="match status" value="1"/>
</dbReference>
<dbReference type="PROSITE" id="PS01131">
    <property type="entry name" value="RRNA_A_DIMETH"/>
    <property type="match status" value="1"/>
</dbReference>
<dbReference type="SMART" id="SM00650">
    <property type="entry name" value="rADc"/>
    <property type="match status" value="1"/>
</dbReference>
<dbReference type="Proteomes" id="UP000756703">
    <property type="component" value="Unassembled WGS sequence"/>
</dbReference>
<dbReference type="Gene3D" id="3.40.50.150">
    <property type="entry name" value="Vaccinia Virus protein VP39"/>
    <property type="match status" value="1"/>
</dbReference>
<keyword evidence="4 7" id="KW-0808">Transferase</keyword>
<protein>
    <recommendedName>
        <fullName evidence="7">Ribosomal RNA small subunit methyltransferase A</fullName>
        <ecNumber evidence="7">2.1.1.182</ecNumber>
    </recommendedName>
    <alternativeName>
        <fullName evidence="7">16S rRNA (adenine(1518)-N(6)/adenine(1519)-N(6))-dimethyltransferase</fullName>
    </alternativeName>
    <alternativeName>
        <fullName evidence="7">16S rRNA dimethyladenosine transferase</fullName>
    </alternativeName>
    <alternativeName>
        <fullName evidence="7">16S rRNA dimethylase</fullName>
    </alternativeName>
    <alternativeName>
        <fullName evidence="7">S-adenosylmethionine-6-N', N'-adenosyl(rRNA) dimethyltransferase</fullName>
    </alternativeName>
</protein>
<dbReference type="GO" id="GO:0005829">
    <property type="term" value="C:cytosol"/>
    <property type="evidence" value="ECO:0007669"/>
    <property type="project" value="TreeGrafter"/>
</dbReference>
<feature type="binding site" evidence="7 8">
    <location>
        <position position="6"/>
    </location>
    <ligand>
        <name>S-adenosyl-L-methionine</name>
        <dbReference type="ChEBI" id="CHEBI:59789"/>
    </ligand>
</feature>
<dbReference type="GO" id="GO:0052908">
    <property type="term" value="F:16S rRNA (adenine(1518)-N(6)/adenine(1519)-N(6))-dimethyltransferase activity"/>
    <property type="evidence" value="ECO:0007669"/>
    <property type="project" value="UniProtKB-EC"/>
</dbReference>
<dbReference type="PANTHER" id="PTHR11727:SF7">
    <property type="entry name" value="DIMETHYLADENOSINE TRANSFERASE-RELATED"/>
    <property type="match status" value="1"/>
</dbReference>
<proteinExistence type="inferred from homology"/>
<evidence type="ECO:0000256" key="5">
    <source>
        <dbReference type="ARBA" id="ARBA00022691"/>
    </source>
</evidence>
<comment type="similarity">
    <text evidence="7">Belongs to the class I-like SAM-binding methyltransferase superfamily. rRNA adenine N(6)-methyltransferase family. RsmA subfamily.</text>
</comment>
<evidence type="ECO:0000256" key="6">
    <source>
        <dbReference type="ARBA" id="ARBA00022884"/>
    </source>
</evidence>
<name>A0A932YX91_9BACT</name>
<dbReference type="InterPro" id="IPR029063">
    <property type="entry name" value="SAM-dependent_MTases_sf"/>
</dbReference>
<dbReference type="InterPro" id="IPR020596">
    <property type="entry name" value="rRNA_Ade_Mease_Trfase_CS"/>
</dbReference>
<evidence type="ECO:0000256" key="3">
    <source>
        <dbReference type="ARBA" id="ARBA00022603"/>
    </source>
</evidence>
<organism evidence="10 11">
    <name type="scientific">Candidatus Sungiibacteriota bacterium</name>
    <dbReference type="NCBI Taxonomy" id="2750080"/>
    <lineage>
        <taxon>Bacteria</taxon>
        <taxon>Candidatus Sungiibacteriota</taxon>
    </lineage>
</organism>
<dbReference type="PROSITE" id="PS51689">
    <property type="entry name" value="SAM_RNA_A_N6_MT"/>
    <property type="match status" value="1"/>
</dbReference>
<evidence type="ECO:0000313" key="11">
    <source>
        <dbReference type="Proteomes" id="UP000756703"/>
    </source>
</evidence>
<reference evidence="10" key="1">
    <citation type="submission" date="2020-07" db="EMBL/GenBank/DDBJ databases">
        <title>Huge and variable diversity of episymbiotic CPR bacteria and DPANN archaea in groundwater ecosystems.</title>
        <authorList>
            <person name="He C.Y."/>
            <person name="Keren R."/>
            <person name="Whittaker M."/>
            <person name="Farag I.F."/>
            <person name="Doudna J."/>
            <person name="Cate J.H.D."/>
            <person name="Banfield J.F."/>
        </authorList>
    </citation>
    <scope>NUCLEOTIDE SEQUENCE</scope>
    <source>
        <strain evidence="10">NC_groundwater_1225_Ag_S-0.1um_56_177</strain>
    </source>
</reference>
<dbReference type="InterPro" id="IPR020598">
    <property type="entry name" value="rRNA_Ade_methylase_Trfase_N"/>
</dbReference>